<accession>A0A432ZSC5</accession>
<dbReference type="RefSeq" id="WP_126841355.1">
    <property type="nucleotide sequence ID" value="NZ_PIQH01000003.1"/>
</dbReference>
<dbReference type="SMART" id="SM01234">
    <property type="entry name" value="Haemolytic"/>
    <property type="match status" value="1"/>
</dbReference>
<protein>
    <submittedName>
        <fullName evidence="1">Membrane protein insertion efficiency factor YidD</fullName>
    </submittedName>
</protein>
<evidence type="ECO:0000313" key="1">
    <source>
        <dbReference type="EMBL" id="RUO80825.1"/>
    </source>
</evidence>
<dbReference type="InterPro" id="IPR002696">
    <property type="entry name" value="Membr_insert_effic_factor_YidD"/>
</dbReference>
<name>A0A432ZSC5_9GAMM</name>
<dbReference type="AlphaFoldDB" id="A0A432ZSC5"/>
<sequence>MFRRGLLRIIRWYQAKGGSRRLLNTECNFIPSCSEYTYQAIEKYGVWQGVRMGLQRIRRCNNPDCDNKAYDPLH</sequence>
<proteinExistence type="predicted"/>
<dbReference type="Pfam" id="PF01809">
    <property type="entry name" value="YidD"/>
    <property type="match status" value="1"/>
</dbReference>
<gene>
    <name evidence="1" type="ORF">CWI84_04375</name>
</gene>
<organism evidence="1 2">
    <name type="scientific">Idiomarina tyrosinivorans</name>
    <dbReference type="NCBI Taxonomy" id="1445662"/>
    <lineage>
        <taxon>Bacteria</taxon>
        <taxon>Pseudomonadati</taxon>
        <taxon>Pseudomonadota</taxon>
        <taxon>Gammaproteobacteria</taxon>
        <taxon>Alteromonadales</taxon>
        <taxon>Idiomarinaceae</taxon>
        <taxon>Idiomarina</taxon>
    </lineage>
</organism>
<dbReference type="EMBL" id="PIQH01000003">
    <property type="protein sequence ID" value="RUO80825.1"/>
    <property type="molecule type" value="Genomic_DNA"/>
</dbReference>
<keyword evidence="2" id="KW-1185">Reference proteome</keyword>
<dbReference type="OrthoDB" id="9156153at2"/>
<comment type="caution">
    <text evidence="1">The sequence shown here is derived from an EMBL/GenBank/DDBJ whole genome shotgun (WGS) entry which is preliminary data.</text>
</comment>
<evidence type="ECO:0000313" key="2">
    <source>
        <dbReference type="Proteomes" id="UP000287996"/>
    </source>
</evidence>
<reference evidence="1 2" key="1">
    <citation type="journal article" date="2011" name="Front. Microbiol.">
        <title>Genomic signatures of strain selection and enhancement in Bacillus atrophaeus var. globigii, a historical biowarfare simulant.</title>
        <authorList>
            <person name="Gibbons H.S."/>
            <person name="Broomall S.M."/>
            <person name="McNew L.A."/>
            <person name="Daligault H."/>
            <person name="Chapman C."/>
            <person name="Bruce D."/>
            <person name="Karavis M."/>
            <person name="Krepps M."/>
            <person name="McGregor P.A."/>
            <person name="Hong C."/>
            <person name="Park K.H."/>
            <person name="Akmal A."/>
            <person name="Feldman A."/>
            <person name="Lin J.S."/>
            <person name="Chang W.E."/>
            <person name="Higgs B.W."/>
            <person name="Demirev P."/>
            <person name="Lindquist J."/>
            <person name="Liem A."/>
            <person name="Fochler E."/>
            <person name="Read T.D."/>
            <person name="Tapia R."/>
            <person name="Johnson S."/>
            <person name="Bishop-Lilly K.A."/>
            <person name="Detter C."/>
            <person name="Han C."/>
            <person name="Sozhamannan S."/>
            <person name="Rosenzweig C.N."/>
            <person name="Skowronski E.W."/>
        </authorList>
    </citation>
    <scope>NUCLEOTIDE SEQUENCE [LARGE SCALE GENOMIC DNA]</scope>
    <source>
        <strain evidence="1 2">CC-PW-9</strain>
    </source>
</reference>
<dbReference type="PANTHER" id="PTHR33383">
    <property type="entry name" value="MEMBRANE PROTEIN INSERTION EFFICIENCY FACTOR-RELATED"/>
    <property type="match status" value="1"/>
</dbReference>
<dbReference type="PANTHER" id="PTHR33383:SF1">
    <property type="entry name" value="MEMBRANE PROTEIN INSERTION EFFICIENCY FACTOR-RELATED"/>
    <property type="match status" value="1"/>
</dbReference>
<dbReference type="NCBIfam" id="TIGR00278">
    <property type="entry name" value="membrane protein insertion efficiency factor YidD"/>
    <property type="match status" value="1"/>
</dbReference>
<dbReference type="Proteomes" id="UP000287996">
    <property type="component" value="Unassembled WGS sequence"/>
</dbReference>